<dbReference type="AlphaFoldDB" id="A0A9J6CB54"/>
<dbReference type="GO" id="GO:0030425">
    <property type="term" value="C:dendrite"/>
    <property type="evidence" value="ECO:0007669"/>
    <property type="project" value="TreeGrafter"/>
</dbReference>
<keyword evidence="2 8" id="KW-1003">Cell membrane</keyword>
<comment type="caution">
    <text evidence="9">The sequence shown here is derived from an EMBL/GenBank/DDBJ whole genome shotgun (WGS) entry which is preliminary data.</text>
</comment>
<dbReference type="OrthoDB" id="6366728at2759"/>
<dbReference type="GO" id="GO:0007635">
    <property type="term" value="P:chemosensory behavior"/>
    <property type="evidence" value="ECO:0007669"/>
    <property type="project" value="TreeGrafter"/>
</dbReference>
<keyword evidence="7 8" id="KW-0807">Transducer</keyword>
<name>A0A9J6CB54_POLVA</name>
<dbReference type="EMBL" id="JADBJN010000002">
    <property type="protein sequence ID" value="KAG5678830.1"/>
    <property type="molecule type" value="Genomic_DNA"/>
</dbReference>
<keyword evidence="10" id="KW-1185">Reference proteome</keyword>
<feature type="transmembrane region" description="Helical" evidence="8">
    <location>
        <begin position="59"/>
        <end position="77"/>
    </location>
</feature>
<evidence type="ECO:0000256" key="5">
    <source>
        <dbReference type="ARBA" id="ARBA00023136"/>
    </source>
</evidence>
<comment type="caution">
    <text evidence="8">Lacks conserved residue(s) required for the propagation of feature annotation.</text>
</comment>
<evidence type="ECO:0000256" key="6">
    <source>
        <dbReference type="ARBA" id="ARBA00023170"/>
    </source>
</evidence>
<comment type="similarity">
    <text evidence="8">Belongs to the insect chemoreceptor superfamily. Gustatory receptor (GR) family.</text>
</comment>
<feature type="transmembrane region" description="Helical" evidence="8">
    <location>
        <begin position="151"/>
        <end position="173"/>
    </location>
</feature>
<keyword evidence="4 8" id="KW-1133">Transmembrane helix</keyword>
<proteinExistence type="inferred from homology"/>
<feature type="transmembrane region" description="Helical" evidence="8">
    <location>
        <begin position="30"/>
        <end position="53"/>
    </location>
</feature>
<keyword evidence="3 8" id="KW-0812">Transmembrane</keyword>
<feature type="transmembrane region" description="Helical" evidence="8">
    <location>
        <begin position="352"/>
        <end position="375"/>
    </location>
</feature>
<gene>
    <name evidence="9" type="ORF">PVAND_008464</name>
</gene>
<dbReference type="GO" id="GO:0050909">
    <property type="term" value="P:sensory perception of taste"/>
    <property type="evidence" value="ECO:0007669"/>
    <property type="project" value="InterPro"/>
</dbReference>
<evidence type="ECO:0000313" key="10">
    <source>
        <dbReference type="Proteomes" id="UP001107558"/>
    </source>
</evidence>
<dbReference type="Proteomes" id="UP001107558">
    <property type="component" value="Chromosome 2"/>
</dbReference>
<evidence type="ECO:0000313" key="9">
    <source>
        <dbReference type="EMBL" id="KAG5678830.1"/>
    </source>
</evidence>
<feature type="transmembrane region" description="Helical" evidence="8">
    <location>
        <begin position="124"/>
        <end position="145"/>
    </location>
</feature>
<dbReference type="PANTHER" id="PTHR21143">
    <property type="entry name" value="INVERTEBRATE GUSTATORY RECEPTOR"/>
    <property type="match status" value="1"/>
</dbReference>
<sequence length="391" mass="45024">MYNVFTEEMNFFIKVFQLFGLFPSNFLLKVYSLICFGLTIATFICAFTVIPVLEDNNSLSLLVGGLVFVGVLLTHLMNVMQAFTSRNEQAKIYQKFDEIDLLLSNKLLVKVDYKSLRRRLIYKYTLIFITLAFIHVASIVSVTINKLFFNYYVLLILPVAIIRFRCIQNMFYVDLIKSKLHLMNTKLSDIINRNDDKMAFILFADKLQKRDKKRIENGTLSFYDQIMTLKQIYGKIFDVCNLINDCFGWSLLFIVTQFFIEFTSNGYWLFLALEKVLEDSIATQSVCSMLPITILLTTMAYSCFQCSAKAQQTGVLIHKIERDINNDLQNALIREFSLQLIHEPIEISANGFFSINFTLIGGMSASTVTYLVILIQFQLSEIKKTTNSTTT</sequence>
<dbReference type="GO" id="GO:0008049">
    <property type="term" value="P:male courtship behavior"/>
    <property type="evidence" value="ECO:0007669"/>
    <property type="project" value="TreeGrafter"/>
</dbReference>
<protein>
    <recommendedName>
        <fullName evidence="8">Gustatory receptor</fullName>
    </recommendedName>
</protein>
<keyword evidence="5 8" id="KW-0472">Membrane</keyword>
<dbReference type="PANTHER" id="PTHR21143:SF133">
    <property type="entry name" value="GUSTATORY AND PHEROMONE RECEPTOR 32A-RELATED"/>
    <property type="match status" value="1"/>
</dbReference>
<evidence type="ECO:0000256" key="1">
    <source>
        <dbReference type="ARBA" id="ARBA00004651"/>
    </source>
</evidence>
<evidence type="ECO:0000256" key="8">
    <source>
        <dbReference type="RuleBase" id="RU363108"/>
    </source>
</evidence>
<comment type="subcellular location">
    <subcellularLocation>
        <location evidence="1 8">Cell membrane</location>
        <topology evidence="1 8">Multi-pass membrane protein</topology>
    </subcellularLocation>
</comment>
<evidence type="ECO:0000256" key="7">
    <source>
        <dbReference type="ARBA" id="ARBA00023224"/>
    </source>
</evidence>
<comment type="function">
    <text evidence="8">Gustatory receptor which mediates acceptance or avoidance behavior, depending on its substrates.</text>
</comment>
<dbReference type="GO" id="GO:0030424">
    <property type="term" value="C:axon"/>
    <property type="evidence" value="ECO:0007669"/>
    <property type="project" value="TreeGrafter"/>
</dbReference>
<evidence type="ECO:0000256" key="2">
    <source>
        <dbReference type="ARBA" id="ARBA00022475"/>
    </source>
</evidence>
<dbReference type="GO" id="GO:0007165">
    <property type="term" value="P:signal transduction"/>
    <property type="evidence" value="ECO:0007669"/>
    <property type="project" value="UniProtKB-KW"/>
</dbReference>
<dbReference type="InterPro" id="IPR013604">
    <property type="entry name" value="7TM_chemorcpt"/>
</dbReference>
<reference evidence="9" key="1">
    <citation type="submission" date="2021-03" db="EMBL/GenBank/DDBJ databases">
        <title>Chromosome level genome of the anhydrobiotic midge Polypedilum vanderplanki.</title>
        <authorList>
            <person name="Yoshida Y."/>
            <person name="Kikawada T."/>
            <person name="Gusev O."/>
        </authorList>
    </citation>
    <scope>NUCLEOTIDE SEQUENCE</scope>
    <source>
        <strain evidence="9">NIAS01</strain>
        <tissue evidence="9">Whole body or cell culture</tissue>
    </source>
</reference>
<organism evidence="9 10">
    <name type="scientific">Polypedilum vanderplanki</name>
    <name type="common">Sleeping chironomid midge</name>
    <dbReference type="NCBI Taxonomy" id="319348"/>
    <lineage>
        <taxon>Eukaryota</taxon>
        <taxon>Metazoa</taxon>
        <taxon>Ecdysozoa</taxon>
        <taxon>Arthropoda</taxon>
        <taxon>Hexapoda</taxon>
        <taxon>Insecta</taxon>
        <taxon>Pterygota</taxon>
        <taxon>Neoptera</taxon>
        <taxon>Endopterygota</taxon>
        <taxon>Diptera</taxon>
        <taxon>Nematocera</taxon>
        <taxon>Chironomoidea</taxon>
        <taxon>Chironomidae</taxon>
        <taxon>Chironominae</taxon>
        <taxon>Polypedilum</taxon>
        <taxon>Polypedilum</taxon>
    </lineage>
</organism>
<evidence type="ECO:0000256" key="4">
    <source>
        <dbReference type="ARBA" id="ARBA00022989"/>
    </source>
</evidence>
<keyword evidence="6 8" id="KW-0675">Receptor</keyword>
<dbReference type="GO" id="GO:0043025">
    <property type="term" value="C:neuronal cell body"/>
    <property type="evidence" value="ECO:0007669"/>
    <property type="project" value="TreeGrafter"/>
</dbReference>
<accession>A0A9J6CB54</accession>
<feature type="transmembrane region" description="Helical" evidence="8">
    <location>
        <begin position="236"/>
        <end position="260"/>
    </location>
</feature>
<dbReference type="Pfam" id="PF08395">
    <property type="entry name" value="7tm_7"/>
    <property type="match status" value="1"/>
</dbReference>
<evidence type="ECO:0000256" key="3">
    <source>
        <dbReference type="ARBA" id="ARBA00022692"/>
    </source>
</evidence>
<dbReference type="GO" id="GO:0005886">
    <property type="term" value="C:plasma membrane"/>
    <property type="evidence" value="ECO:0007669"/>
    <property type="project" value="UniProtKB-SubCell"/>
</dbReference>